<evidence type="ECO:0000256" key="1">
    <source>
        <dbReference type="SAM" id="MobiDB-lite"/>
    </source>
</evidence>
<sequence>MESVKWSDLPKELWPIIGKFLHTRIDVLRFRSVCSLWRSSRPPFERPRPPPPLPLKFSSDGDGDGEAKNQALLFQSTTYRMESLIDYPSGSQSKPCSKRWLLKLEEDPDSGKMRIVHPVTNWPFRYPYSPNATPKEFNLLDFRVVELRKSYGLKYGKNNATLNSVHKLVVMPCNHLDFGDECVIFMLYNQGKLGFVRFGDEKLTRLDEQNSHYDDMIVYKGQCYVVDKWGIISWVSSALQVIQFSPPLCGLGGQKHLVESCGELYVVDQYFERVSVCNHNELGMVRNQNRDLDDELIFGHYHYLHFDVDAIDFKVYKLDQEWGKWVDVKDLGDQVFILSNDGSFSVSTTEYAGAKGNCIFFIERLSMTKSIGRVFNLEDGRIRTLASLGSSQMVQPPPAWCSF</sequence>
<name>A0AAW1YGR6_RUBAR</name>
<keyword evidence="4" id="KW-1185">Reference proteome</keyword>
<evidence type="ECO:0000313" key="3">
    <source>
        <dbReference type="EMBL" id="KAK9948294.1"/>
    </source>
</evidence>
<dbReference type="PANTHER" id="PTHR47123:SF28">
    <property type="entry name" value="F-BOX DOMAIN-CONTAINING PROTEIN"/>
    <property type="match status" value="1"/>
</dbReference>
<accession>A0AAW1YGR6</accession>
<dbReference type="InterPro" id="IPR051304">
    <property type="entry name" value="SCF_F-box_domain"/>
</dbReference>
<comment type="caution">
    <text evidence="3">The sequence shown here is derived from an EMBL/GenBank/DDBJ whole genome shotgun (WGS) entry which is preliminary data.</text>
</comment>
<feature type="region of interest" description="Disordered" evidence="1">
    <location>
        <begin position="40"/>
        <end position="64"/>
    </location>
</feature>
<dbReference type="Proteomes" id="UP001457282">
    <property type="component" value="Unassembled WGS sequence"/>
</dbReference>
<dbReference type="InterPro" id="IPR005174">
    <property type="entry name" value="KIB1-4_b-propeller"/>
</dbReference>
<reference evidence="3 4" key="1">
    <citation type="journal article" date="2023" name="G3 (Bethesda)">
        <title>A chromosome-length genome assembly and annotation of blackberry (Rubus argutus, cv. 'Hillquist').</title>
        <authorList>
            <person name="Bruna T."/>
            <person name="Aryal R."/>
            <person name="Dudchenko O."/>
            <person name="Sargent D.J."/>
            <person name="Mead D."/>
            <person name="Buti M."/>
            <person name="Cavallini A."/>
            <person name="Hytonen T."/>
            <person name="Andres J."/>
            <person name="Pham M."/>
            <person name="Weisz D."/>
            <person name="Mascagni F."/>
            <person name="Usai G."/>
            <person name="Natali L."/>
            <person name="Bassil N."/>
            <person name="Fernandez G.E."/>
            <person name="Lomsadze A."/>
            <person name="Armour M."/>
            <person name="Olukolu B."/>
            <person name="Poorten T."/>
            <person name="Britton C."/>
            <person name="Davik J."/>
            <person name="Ashrafi H."/>
            <person name="Aiden E.L."/>
            <person name="Borodovsky M."/>
            <person name="Worthington M."/>
        </authorList>
    </citation>
    <scope>NUCLEOTIDE SEQUENCE [LARGE SCALE GENOMIC DNA]</scope>
    <source>
        <strain evidence="3">PI 553951</strain>
    </source>
</reference>
<organism evidence="3 4">
    <name type="scientific">Rubus argutus</name>
    <name type="common">Southern blackberry</name>
    <dbReference type="NCBI Taxonomy" id="59490"/>
    <lineage>
        <taxon>Eukaryota</taxon>
        <taxon>Viridiplantae</taxon>
        <taxon>Streptophyta</taxon>
        <taxon>Embryophyta</taxon>
        <taxon>Tracheophyta</taxon>
        <taxon>Spermatophyta</taxon>
        <taxon>Magnoliopsida</taxon>
        <taxon>eudicotyledons</taxon>
        <taxon>Gunneridae</taxon>
        <taxon>Pentapetalae</taxon>
        <taxon>rosids</taxon>
        <taxon>fabids</taxon>
        <taxon>Rosales</taxon>
        <taxon>Rosaceae</taxon>
        <taxon>Rosoideae</taxon>
        <taxon>Rosoideae incertae sedis</taxon>
        <taxon>Rubus</taxon>
    </lineage>
</organism>
<feature type="domain" description="KIB1-4 beta-propeller" evidence="2">
    <location>
        <begin position="87"/>
        <end position="375"/>
    </location>
</feature>
<evidence type="ECO:0000259" key="2">
    <source>
        <dbReference type="Pfam" id="PF03478"/>
    </source>
</evidence>
<dbReference type="AlphaFoldDB" id="A0AAW1YGR6"/>
<dbReference type="EMBL" id="JBEDUW010000001">
    <property type="protein sequence ID" value="KAK9948294.1"/>
    <property type="molecule type" value="Genomic_DNA"/>
</dbReference>
<gene>
    <name evidence="3" type="ORF">M0R45_003877</name>
</gene>
<protein>
    <recommendedName>
        <fullName evidence="2">KIB1-4 beta-propeller domain-containing protein</fullName>
    </recommendedName>
</protein>
<dbReference type="Pfam" id="PF03478">
    <property type="entry name" value="Beta-prop_KIB1-4"/>
    <property type="match status" value="1"/>
</dbReference>
<dbReference type="PANTHER" id="PTHR47123">
    <property type="entry name" value="F-BOX PROTEIN SKIP23"/>
    <property type="match status" value="1"/>
</dbReference>
<evidence type="ECO:0000313" key="4">
    <source>
        <dbReference type="Proteomes" id="UP001457282"/>
    </source>
</evidence>
<proteinExistence type="predicted"/>